<protein>
    <submittedName>
        <fullName evidence="2">Uncharacterized protein</fullName>
    </submittedName>
</protein>
<evidence type="ECO:0000256" key="1">
    <source>
        <dbReference type="SAM" id="Phobius"/>
    </source>
</evidence>
<feature type="transmembrane region" description="Helical" evidence="1">
    <location>
        <begin position="48"/>
        <end position="66"/>
    </location>
</feature>
<proteinExistence type="predicted"/>
<gene>
    <name evidence="2" type="ORF">FRX31_005497</name>
</gene>
<keyword evidence="1" id="KW-0472">Membrane</keyword>
<keyword evidence="3" id="KW-1185">Reference proteome</keyword>
<accession>A0A7J6X538</accession>
<evidence type="ECO:0000313" key="2">
    <source>
        <dbReference type="EMBL" id="KAF5204916.1"/>
    </source>
</evidence>
<keyword evidence="1" id="KW-0812">Transmembrane</keyword>
<dbReference type="AlphaFoldDB" id="A0A7J6X538"/>
<evidence type="ECO:0000313" key="3">
    <source>
        <dbReference type="Proteomes" id="UP000554482"/>
    </source>
</evidence>
<dbReference type="Proteomes" id="UP000554482">
    <property type="component" value="Unassembled WGS sequence"/>
</dbReference>
<name>A0A7J6X538_THATH</name>
<keyword evidence="1" id="KW-1133">Transmembrane helix</keyword>
<sequence length="76" mass="8389">MPTQLDSLMLDYQIDLNNNNGHLKAFQCQSGSECCQDMRRSEDVFGDAYGTTNIISIFGGIIIIASDSRITSKGRL</sequence>
<dbReference type="EMBL" id="JABWDY010004766">
    <property type="protein sequence ID" value="KAF5204916.1"/>
    <property type="molecule type" value="Genomic_DNA"/>
</dbReference>
<reference evidence="2 3" key="1">
    <citation type="submission" date="2020-06" db="EMBL/GenBank/DDBJ databases">
        <title>Transcriptomic and genomic resources for Thalictrum thalictroides and T. hernandezii: Facilitating candidate gene discovery in an emerging model plant lineage.</title>
        <authorList>
            <person name="Arias T."/>
            <person name="Riano-Pachon D.M."/>
            <person name="Di Stilio V.S."/>
        </authorList>
    </citation>
    <scope>NUCLEOTIDE SEQUENCE [LARGE SCALE GENOMIC DNA]</scope>
    <source>
        <strain evidence="3">cv. WT478/WT964</strain>
        <tissue evidence="2">Leaves</tissue>
    </source>
</reference>
<feature type="non-terminal residue" evidence="2">
    <location>
        <position position="1"/>
    </location>
</feature>
<organism evidence="2 3">
    <name type="scientific">Thalictrum thalictroides</name>
    <name type="common">Rue-anemone</name>
    <name type="synonym">Anemone thalictroides</name>
    <dbReference type="NCBI Taxonomy" id="46969"/>
    <lineage>
        <taxon>Eukaryota</taxon>
        <taxon>Viridiplantae</taxon>
        <taxon>Streptophyta</taxon>
        <taxon>Embryophyta</taxon>
        <taxon>Tracheophyta</taxon>
        <taxon>Spermatophyta</taxon>
        <taxon>Magnoliopsida</taxon>
        <taxon>Ranunculales</taxon>
        <taxon>Ranunculaceae</taxon>
        <taxon>Thalictroideae</taxon>
        <taxon>Thalictrum</taxon>
    </lineage>
</organism>
<comment type="caution">
    <text evidence="2">The sequence shown here is derived from an EMBL/GenBank/DDBJ whole genome shotgun (WGS) entry which is preliminary data.</text>
</comment>